<evidence type="ECO:0000313" key="1">
    <source>
        <dbReference type="EMBL" id="VFJ93427.1"/>
    </source>
</evidence>
<dbReference type="EMBL" id="CAADFI010000044">
    <property type="protein sequence ID" value="VFJ93427.1"/>
    <property type="molecule type" value="Genomic_DNA"/>
</dbReference>
<name>A0A450ULM9_9GAMM</name>
<dbReference type="AlphaFoldDB" id="A0A450ULM9"/>
<organism evidence="1">
    <name type="scientific">Candidatus Kentrum eta</name>
    <dbReference type="NCBI Taxonomy" id="2126337"/>
    <lineage>
        <taxon>Bacteria</taxon>
        <taxon>Pseudomonadati</taxon>
        <taxon>Pseudomonadota</taxon>
        <taxon>Gammaproteobacteria</taxon>
        <taxon>Candidatus Kentrum</taxon>
    </lineage>
</organism>
<gene>
    <name evidence="1" type="ORF">BECKH772B_GA0070898_100445</name>
</gene>
<accession>A0A450ULM9</accession>
<sequence>MNKVIGKVADIGISGAAKYKTSEYQGVLQKDLAVLLQKSSDCKFAVWEDLKDKLLGLDGEDAGKERKIDCSPFRNNVLLTSSGNGLNKVERFIDLGFRKGFHINYCIPSPNNKRISVHVQSIDTYVYDALGLGTVGGNYLVFVNIDGSYRQSVEFNCPRRSNCAQTLKNIIWYSDDSVQIFFDSNSFPVEVDGHQIDSKGHWFLHLDKGNTLSEVTKRK</sequence>
<protein>
    <submittedName>
        <fullName evidence="1">Uncharacterized protein</fullName>
    </submittedName>
</protein>
<reference evidence="1" key="1">
    <citation type="submission" date="2019-02" db="EMBL/GenBank/DDBJ databases">
        <authorList>
            <person name="Gruber-Vodicka R. H."/>
            <person name="Seah K. B. B."/>
        </authorList>
    </citation>
    <scope>NUCLEOTIDE SEQUENCE</scope>
    <source>
        <strain evidence="1">BECK_SA2B20</strain>
    </source>
</reference>
<proteinExistence type="predicted"/>